<reference evidence="11" key="1">
    <citation type="submission" date="2019-02" db="EMBL/GenBank/DDBJ databases">
        <title>Differences in nutrition starvation-inducible expression patterns among phylogenetically diversified ammonium transporter genes in the red seaweed Pyropia yezoensis.</title>
        <authorList>
            <person name="Li C."/>
            <person name="Mikami K."/>
        </authorList>
    </citation>
    <scope>NUCLEOTIDE SEQUENCE</scope>
</reference>
<dbReference type="GO" id="GO:0005886">
    <property type="term" value="C:plasma membrane"/>
    <property type="evidence" value="ECO:0007669"/>
    <property type="project" value="TreeGrafter"/>
</dbReference>
<dbReference type="AlphaFoldDB" id="A0A6G5U2J6"/>
<feature type="transmembrane region" description="Helical" evidence="9">
    <location>
        <begin position="85"/>
        <end position="103"/>
    </location>
</feature>
<evidence type="ECO:0000256" key="1">
    <source>
        <dbReference type="ARBA" id="ARBA00004141"/>
    </source>
</evidence>
<dbReference type="GO" id="GO:0008519">
    <property type="term" value="F:ammonium channel activity"/>
    <property type="evidence" value="ECO:0007669"/>
    <property type="project" value="InterPro"/>
</dbReference>
<dbReference type="InterPro" id="IPR024041">
    <property type="entry name" value="NH4_transpt_AmtB-like_dom"/>
</dbReference>
<feature type="transmembrane region" description="Helical" evidence="9">
    <location>
        <begin position="132"/>
        <end position="153"/>
    </location>
</feature>
<evidence type="ECO:0000256" key="6">
    <source>
        <dbReference type="ARBA" id="ARBA00023136"/>
    </source>
</evidence>
<dbReference type="PANTHER" id="PTHR11730">
    <property type="entry name" value="AMMONIUM TRANSPORTER"/>
    <property type="match status" value="1"/>
</dbReference>
<dbReference type="InterPro" id="IPR029020">
    <property type="entry name" value="Ammonium/urea_transptr"/>
</dbReference>
<gene>
    <name evidence="11" type="primary">AMT1.4</name>
</gene>
<feature type="transmembrane region" description="Helical" evidence="9">
    <location>
        <begin position="202"/>
        <end position="224"/>
    </location>
</feature>
<evidence type="ECO:0000313" key="11">
    <source>
        <dbReference type="EMBL" id="QED55330.1"/>
    </source>
</evidence>
<evidence type="ECO:0000256" key="2">
    <source>
        <dbReference type="ARBA" id="ARBA00005887"/>
    </source>
</evidence>
<evidence type="ECO:0000256" key="4">
    <source>
        <dbReference type="ARBA" id="ARBA00022692"/>
    </source>
</evidence>
<accession>A0A6G5U2J6</accession>
<evidence type="ECO:0000256" key="9">
    <source>
        <dbReference type="SAM" id="Phobius"/>
    </source>
</evidence>
<sequence length="589" mass="58667">MDAPLATVAAAAAAAAATTTTTTTAMVDAASRQAASTAVVAQLRLLGEAVDVGFIALTGVLVLTMQTGFAMLTAGSVRAKNVKSVLMKVLMDTCLGGVAWMLFGNAFAHGEKASSFIGHSGWALAGGETADLAVFFFRWTLSATAATIVSGAVAERASFYAYLGATLWLSSFVYPVVAHGVWDSTGWLSALSPSPLLGVGAIDHAGCGVVHLVGAVTGLWGAIATGPRLGRFAVDGTPRPIPGHSAPLILLGGFILWTGWFGFNAGSGLSLVPYEAASGLFSGSTQTLADGSVVAQSGLLTVQQTLASTMLGACGGALVGVALCYCLAAHVIDLGTIVNCLLAGLVSITAGCATFPPYISLLVGMAGAAIYMAASRAMRALRIDDPLDAVAIHGAGGLWGLASVGLFSAATPQAAAGFRAAHFGAAFGGGWRLLACQATEAGFVIGWTTATTVPLWWGLRAAGLLRVSRDEEAEGIDEVTHGGSAYPADAAASPWHSPKGAAVVPEHGGGVMAVTRPSPAPALEAVMSSGSPLSSSSGPPSSMSGPGGAASAPLTSSTRSGGDGSGPPSGRPDPSRAIMDEMHAAGGSG</sequence>
<keyword evidence="6 9" id="KW-0472">Membrane</keyword>
<dbReference type="Gene3D" id="1.10.3430.10">
    <property type="entry name" value="Ammonium transporter AmtB like domains"/>
    <property type="match status" value="1"/>
</dbReference>
<dbReference type="EMBL" id="MK537331">
    <property type="protein sequence ID" value="QED55330.1"/>
    <property type="molecule type" value="mRNA"/>
</dbReference>
<evidence type="ECO:0000256" key="5">
    <source>
        <dbReference type="ARBA" id="ARBA00022989"/>
    </source>
</evidence>
<dbReference type="Pfam" id="PF00909">
    <property type="entry name" value="Ammonium_transp"/>
    <property type="match status" value="1"/>
</dbReference>
<comment type="subcellular location">
    <subcellularLocation>
        <location evidence="1">Membrane</location>
        <topology evidence="1">Multi-pass membrane protein</topology>
    </subcellularLocation>
</comment>
<evidence type="ECO:0000256" key="7">
    <source>
        <dbReference type="ARBA" id="ARBA00023177"/>
    </source>
</evidence>
<keyword evidence="4 9" id="KW-0812">Transmembrane</keyword>
<dbReference type="GO" id="GO:0097272">
    <property type="term" value="P:ammonium homeostasis"/>
    <property type="evidence" value="ECO:0007669"/>
    <property type="project" value="TreeGrafter"/>
</dbReference>
<feature type="transmembrane region" description="Helical" evidence="9">
    <location>
        <begin position="245"/>
        <end position="263"/>
    </location>
</feature>
<protein>
    <submittedName>
        <fullName evidence="11">Ammonium transporter 1.4</fullName>
    </submittedName>
</protein>
<feature type="transmembrane region" description="Helical" evidence="9">
    <location>
        <begin position="306"/>
        <end position="327"/>
    </location>
</feature>
<evidence type="ECO:0000256" key="3">
    <source>
        <dbReference type="ARBA" id="ARBA00022448"/>
    </source>
</evidence>
<dbReference type="SUPFAM" id="SSF111352">
    <property type="entry name" value="Ammonium transporter"/>
    <property type="match status" value="1"/>
</dbReference>
<feature type="transmembrane region" description="Helical" evidence="9">
    <location>
        <begin position="50"/>
        <end position="73"/>
    </location>
</feature>
<comment type="similarity">
    <text evidence="2">Belongs to the ammonia transporter channel (TC 1.A.11.2) family.</text>
</comment>
<keyword evidence="3" id="KW-0813">Transport</keyword>
<evidence type="ECO:0000259" key="10">
    <source>
        <dbReference type="Pfam" id="PF00909"/>
    </source>
</evidence>
<name>A0A6G5U2J6_PYRYE</name>
<feature type="region of interest" description="Disordered" evidence="8">
    <location>
        <begin position="523"/>
        <end position="589"/>
    </location>
</feature>
<feature type="domain" description="Ammonium transporter AmtB-like" evidence="10">
    <location>
        <begin position="54"/>
        <end position="486"/>
    </location>
</feature>
<feature type="compositionally biased region" description="Low complexity" evidence="8">
    <location>
        <begin position="527"/>
        <end position="560"/>
    </location>
</feature>
<keyword evidence="5 9" id="KW-1133">Transmembrane helix</keyword>
<feature type="transmembrane region" description="Helical" evidence="9">
    <location>
        <begin position="160"/>
        <end position="182"/>
    </location>
</feature>
<organism evidence="11">
    <name type="scientific">Pyropia yezoensis</name>
    <name type="common">Susabi-nori</name>
    <name type="synonym">Porphyra yezoensis</name>
    <dbReference type="NCBI Taxonomy" id="2788"/>
    <lineage>
        <taxon>Eukaryota</taxon>
        <taxon>Rhodophyta</taxon>
        <taxon>Bangiophyceae</taxon>
        <taxon>Bangiales</taxon>
        <taxon>Bangiaceae</taxon>
        <taxon>Pyropia</taxon>
    </lineage>
</organism>
<evidence type="ECO:0000256" key="8">
    <source>
        <dbReference type="SAM" id="MobiDB-lite"/>
    </source>
</evidence>
<dbReference type="PANTHER" id="PTHR11730:SF6">
    <property type="entry name" value="AMMONIUM TRANSPORTER"/>
    <property type="match status" value="1"/>
</dbReference>
<proteinExistence type="evidence at transcript level"/>
<feature type="transmembrane region" description="Helical" evidence="9">
    <location>
        <begin position="357"/>
        <end position="374"/>
    </location>
</feature>
<keyword evidence="7" id="KW-0924">Ammonia transport</keyword>